<feature type="transmembrane region" description="Helical" evidence="7">
    <location>
        <begin position="30"/>
        <end position="51"/>
    </location>
</feature>
<proteinExistence type="predicted"/>
<comment type="subcellular location">
    <subcellularLocation>
        <location evidence="1">Cell membrane</location>
        <topology evidence="1">Multi-pass membrane protein</topology>
    </subcellularLocation>
</comment>
<dbReference type="PANTHER" id="PTHR23517:SF2">
    <property type="entry name" value="MULTIDRUG RESISTANCE PROTEIN MDTH"/>
    <property type="match status" value="1"/>
</dbReference>
<gene>
    <name evidence="9" type="ORF">DY218_10430</name>
</gene>
<evidence type="ECO:0000256" key="5">
    <source>
        <dbReference type="ARBA" id="ARBA00022989"/>
    </source>
</evidence>
<feature type="transmembrane region" description="Helical" evidence="7">
    <location>
        <begin position="57"/>
        <end position="83"/>
    </location>
</feature>
<dbReference type="Proteomes" id="UP000263094">
    <property type="component" value="Unassembled WGS sequence"/>
</dbReference>
<evidence type="ECO:0000256" key="2">
    <source>
        <dbReference type="ARBA" id="ARBA00022448"/>
    </source>
</evidence>
<dbReference type="InterPro" id="IPR020846">
    <property type="entry name" value="MFS_dom"/>
</dbReference>
<feature type="transmembrane region" description="Helical" evidence="7">
    <location>
        <begin position="226"/>
        <end position="245"/>
    </location>
</feature>
<evidence type="ECO:0000256" key="7">
    <source>
        <dbReference type="SAM" id="Phobius"/>
    </source>
</evidence>
<dbReference type="Gene3D" id="1.20.1250.20">
    <property type="entry name" value="MFS general substrate transporter like domains"/>
    <property type="match status" value="1"/>
</dbReference>
<evidence type="ECO:0000256" key="3">
    <source>
        <dbReference type="ARBA" id="ARBA00022475"/>
    </source>
</evidence>
<keyword evidence="2" id="KW-0813">Transport</keyword>
<feature type="domain" description="Major facilitator superfamily (MFS) profile" evidence="8">
    <location>
        <begin position="25"/>
        <end position="402"/>
    </location>
</feature>
<dbReference type="InterPro" id="IPR050171">
    <property type="entry name" value="MFS_Transporters"/>
</dbReference>
<evidence type="ECO:0000256" key="1">
    <source>
        <dbReference type="ARBA" id="ARBA00004651"/>
    </source>
</evidence>
<dbReference type="InterPro" id="IPR036259">
    <property type="entry name" value="MFS_trans_sf"/>
</dbReference>
<keyword evidence="4 7" id="KW-0812">Transmembrane</keyword>
<dbReference type="Pfam" id="PF07690">
    <property type="entry name" value="MFS_1"/>
    <property type="match status" value="1"/>
</dbReference>
<feature type="transmembrane region" description="Helical" evidence="7">
    <location>
        <begin position="379"/>
        <end position="398"/>
    </location>
</feature>
<feature type="transmembrane region" description="Helical" evidence="7">
    <location>
        <begin position="314"/>
        <end position="339"/>
    </location>
</feature>
<evidence type="ECO:0000259" key="8">
    <source>
        <dbReference type="PROSITE" id="PS50850"/>
    </source>
</evidence>
<keyword evidence="10" id="KW-1185">Reference proteome</keyword>
<accession>A0A372M7E8</accession>
<keyword evidence="5 7" id="KW-1133">Transmembrane helix</keyword>
<evidence type="ECO:0000256" key="4">
    <source>
        <dbReference type="ARBA" id="ARBA00022692"/>
    </source>
</evidence>
<dbReference type="InterPro" id="IPR011701">
    <property type="entry name" value="MFS"/>
</dbReference>
<comment type="caution">
    <text evidence="9">The sequence shown here is derived from an EMBL/GenBank/DDBJ whole genome shotgun (WGS) entry which is preliminary data.</text>
</comment>
<feature type="transmembrane region" description="Helical" evidence="7">
    <location>
        <begin position="157"/>
        <end position="175"/>
    </location>
</feature>
<feature type="transmembrane region" description="Helical" evidence="7">
    <location>
        <begin position="351"/>
        <end position="373"/>
    </location>
</feature>
<feature type="transmembrane region" description="Helical" evidence="7">
    <location>
        <begin position="257"/>
        <end position="278"/>
    </location>
</feature>
<dbReference type="GO" id="GO:0022857">
    <property type="term" value="F:transmembrane transporter activity"/>
    <property type="evidence" value="ECO:0007669"/>
    <property type="project" value="InterPro"/>
</dbReference>
<dbReference type="GO" id="GO:0005886">
    <property type="term" value="C:plasma membrane"/>
    <property type="evidence" value="ECO:0007669"/>
    <property type="project" value="UniProtKB-SubCell"/>
</dbReference>
<organism evidence="9 10">
    <name type="scientific">Streptomyces triticagri</name>
    <dbReference type="NCBI Taxonomy" id="2293568"/>
    <lineage>
        <taxon>Bacteria</taxon>
        <taxon>Bacillati</taxon>
        <taxon>Actinomycetota</taxon>
        <taxon>Actinomycetes</taxon>
        <taxon>Kitasatosporales</taxon>
        <taxon>Streptomycetaceae</taxon>
        <taxon>Streptomyces</taxon>
    </lineage>
</organism>
<dbReference type="RefSeq" id="WP_128555659.1">
    <property type="nucleotide sequence ID" value="NZ_QUAK01000056.1"/>
</dbReference>
<dbReference type="EMBL" id="QUAK01000056">
    <property type="protein sequence ID" value="RFU86779.1"/>
    <property type="molecule type" value="Genomic_DNA"/>
</dbReference>
<dbReference type="PROSITE" id="PS50850">
    <property type="entry name" value="MFS"/>
    <property type="match status" value="1"/>
</dbReference>
<protein>
    <submittedName>
        <fullName evidence="9">MFS transporter</fullName>
    </submittedName>
</protein>
<evidence type="ECO:0000313" key="10">
    <source>
        <dbReference type="Proteomes" id="UP000263094"/>
    </source>
</evidence>
<feature type="transmembrane region" description="Helical" evidence="7">
    <location>
        <begin position="290"/>
        <end position="308"/>
    </location>
</feature>
<dbReference type="AlphaFoldDB" id="A0A372M7E8"/>
<dbReference type="SUPFAM" id="SSF103473">
    <property type="entry name" value="MFS general substrate transporter"/>
    <property type="match status" value="1"/>
</dbReference>
<reference evidence="9 10" key="1">
    <citation type="submission" date="2018-08" db="EMBL/GenBank/DDBJ databases">
        <title>Isolation, diversity and antifungal activity of Actinobacteria from wheat.</title>
        <authorList>
            <person name="Han C."/>
        </authorList>
    </citation>
    <scope>NUCLEOTIDE SEQUENCE [LARGE SCALE GENOMIC DNA]</scope>
    <source>
        <strain evidence="9 10">NEAU-YY421</strain>
    </source>
</reference>
<dbReference type="OrthoDB" id="4042314at2"/>
<feature type="transmembrane region" description="Helical" evidence="7">
    <location>
        <begin position="181"/>
        <end position="201"/>
    </location>
</feature>
<sequence>MTATVPASETEPRAGVLATFRDAPLAVKTLLAGVFINRLGGFLNIFLVLYLTSLGHAAQAAAFALGAYGAGTVVGVLIGGWLADRLGPRNTIAVSMAASGVLIAALLYLDSYALLLAVVCVAGLAGQMFRPAAATLLSELTGERQQVMIFAMYRWGLNLGAMAAPLLGFGLYKLGSGHYDLLFWGEALIALVFAALARAALPAGRSAATAHDHGGGYAEVLRDRRFLVYLVATLVHTAVYAQYLSTLPLDVKASGLAVFWYTLAVSLNGLLVIAFELLITKYTQTWPVRLTVGLAFALLGAGVAVYALPLGPAVIIIGTLVWTLGEIVGGPAIFSYPAVVAPAALRSRYLGAFHFAFGLGSAVGPVAGGWLFVRIGHGVWLAMAAASAVATVLVLAALKGTDNRRAPAK</sequence>
<dbReference type="PANTHER" id="PTHR23517">
    <property type="entry name" value="RESISTANCE PROTEIN MDTM, PUTATIVE-RELATED-RELATED"/>
    <property type="match status" value="1"/>
</dbReference>
<evidence type="ECO:0000313" key="9">
    <source>
        <dbReference type="EMBL" id="RFU86779.1"/>
    </source>
</evidence>
<keyword evidence="6 7" id="KW-0472">Membrane</keyword>
<evidence type="ECO:0000256" key="6">
    <source>
        <dbReference type="ARBA" id="ARBA00023136"/>
    </source>
</evidence>
<name>A0A372M7E8_9ACTN</name>
<keyword evidence="3" id="KW-1003">Cell membrane</keyword>